<comment type="pathway">
    <text evidence="7">Cofactor biosynthesis; adenosylcobalamin biosynthesis; cob(II)yrinate a,c-diamide from sirohydrochlorin (anaerobic route): step 10/10.</text>
</comment>
<dbReference type="CDD" id="cd05388">
    <property type="entry name" value="CobB_N"/>
    <property type="match status" value="1"/>
</dbReference>
<evidence type="ECO:0000256" key="6">
    <source>
        <dbReference type="ARBA" id="ARBA00022962"/>
    </source>
</evidence>
<evidence type="ECO:0000256" key="3">
    <source>
        <dbReference type="ARBA" id="ARBA00022741"/>
    </source>
</evidence>
<evidence type="ECO:0000256" key="4">
    <source>
        <dbReference type="ARBA" id="ARBA00022840"/>
    </source>
</evidence>
<dbReference type="PANTHER" id="PTHR43873">
    <property type="entry name" value="COBYRINATE A,C-DIAMIDE SYNTHASE"/>
    <property type="match status" value="1"/>
</dbReference>
<evidence type="ECO:0000256" key="2">
    <source>
        <dbReference type="ARBA" id="ARBA00022598"/>
    </source>
</evidence>
<dbReference type="EMBL" id="JAGGLT010000006">
    <property type="protein sequence ID" value="MBP2071262.1"/>
    <property type="molecule type" value="Genomic_DNA"/>
</dbReference>
<dbReference type="SUPFAM" id="SSF52540">
    <property type="entry name" value="P-loop containing nucleoside triphosphate hydrolases"/>
    <property type="match status" value="1"/>
</dbReference>
<dbReference type="CDD" id="cd03130">
    <property type="entry name" value="GATase1_CobB"/>
    <property type="match status" value="1"/>
</dbReference>
<evidence type="ECO:0000256" key="7">
    <source>
        <dbReference type="HAMAP-Rule" id="MF_00027"/>
    </source>
</evidence>
<feature type="domain" description="CobQ/CobB/MinD/ParA nucleotide binding" evidence="8">
    <location>
        <begin position="5"/>
        <end position="189"/>
    </location>
</feature>
<evidence type="ECO:0000313" key="11">
    <source>
        <dbReference type="Proteomes" id="UP001166402"/>
    </source>
</evidence>
<dbReference type="Gene3D" id="3.40.50.300">
    <property type="entry name" value="P-loop containing nucleotide triphosphate hydrolases"/>
    <property type="match status" value="2"/>
</dbReference>
<keyword evidence="3 7" id="KW-0547">Nucleotide-binding</keyword>
<comment type="miscellaneous">
    <text evidence="7">The a and c carboxylates of cobyrinate are activated for nucleophilic attack via formation of a phosphorylated intermediate by ATP. CbiA catalyzes first the amidation of the c-carboxylate, and then that of the a-carboxylate.</text>
</comment>
<feature type="domain" description="CobB/CobQ-like glutamine amidotransferase" evidence="9">
    <location>
        <begin position="246"/>
        <end position="435"/>
    </location>
</feature>
<comment type="similarity">
    <text evidence="7">Belongs to the CobB/CbiA family.</text>
</comment>
<dbReference type="InterPro" id="IPR027417">
    <property type="entry name" value="P-loop_NTPase"/>
</dbReference>
<dbReference type="EC" id="6.3.5.11" evidence="7"/>
<dbReference type="Gene3D" id="3.40.50.880">
    <property type="match status" value="1"/>
</dbReference>
<name>A0ABS4NC52_9THEO</name>
<keyword evidence="6 7" id="KW-0315">Glutamine amidotransferase</keyword>
<comment type="caution">
    <text evidence="10">The sequence shown here is derived from an EMBL/GenBank/DDBJ whole genome shotgun (WGS) entry which is preliminary data.</text>
</comment>
<comment type="cofactor">
    <cofactor evidence="1 7">
        <name>Mg(2+)</name>
        <dbReference type="ChEBI" id="CHEBI:18420"/>
    </cofactor>
</comment>
<evidence type="ECO:0000259" key="8">
    <source>
        <dbReference type="Pfam" id="PF01656"/>
    </source>
</evidence>
<comment type="function">
    <text evidence="7">Catalyzes the ATP-dependent amidation of the two carboxylate groups at positions a and c of cobyrinate, using either L-glutamine or ammonia as the nitrogen source.</text>
</comment>
<dbReference type="GO" id="GO:0042242">
    <property type="term" value="F:cobyrinic acid a,c-diamide synthase activity"/>
    <property type="evidence" value="ECO:0007669"/>
    <property type="project" value="UniProtKB-EC"/>
</dbReference>
<dbReference type="PROSITE" id="PS51274">
    <property type="entry name" value="GATASE_COBBQ"/>
    <property type="match status" value="1"/>
</dbReference>
<protein>
    <recommendedName>
        <fullName evidence="7">Cobyrinate a,c-diamide synthase</fullName>
        <ecNumber evidence="7">6.3.5.11</ecNumber>
    </recommendedName>
    <alternativeName>
        <fullName evidence="7">Cobyrinic acid a,c-diamide synthetase</fullName>
    </alternativeName>
</protein>
<dbReference type="GO" id="GO:0043802">
    <property type="term" value="F:hydrogenobyrinic acid a,c-diamide synthase (glutamine-hydrolysing) activity"/>
    <property type="evidence" value="ECO:0007669"/>
    <property type="project" value="UniProtKB-EC"/>
</dbReference>
<feature type="active site" description="Nucleophile" evidence="7">
    <location>
        <position position="329"/>
    </location>
</feature>
<dbReference type="InterPro" id="IPR029062">
    <property type="entry name" value="Class_I_gatase-like"/>
</dbReference>
<keyword evidence="2 7" id="KW-0436">Ligase</keyword>
<comment type="catalytic activity">
    <reaction evidence="7">
        <text>cob(II)yrinate + 2 L-glutamine + 2 ATP + 2 H2O = cob(II)yrinate a,c diamide + 2 L-glutamate + 2 ADP + 2 phosphate + 2 H(+)</text>
        <dbReference type="Rhea" id="RHEA:26289"/>
        <dbReference type="ChEBI" id="CHEBI:15377"/>
        <dbReference type="ChEBI" id="CHEBI:15378"/>
        <dbReference type="ChEBI" id="CHEBI:29985"/>
        <dbReference type="ChEBI" id="CHEBI:30616"/>
        <dbReference type="ChEBI" id="CHEBI:43474"/>
        <dbReference type="ChEBI" id="CHEBI:58359"/>
        <dbReference type="ChEBI" id="CHEBI:58537"/>
        <dbReference type="ChEBI" id="CHEBI:58894"/>
        <dbReference type="ChEBI" id="CHEBI:456216"/>
        <dbReference type="EC" id="6.3.5.11"/>
    </reaction>
</comment>
<reference evidence="10" key="1">
    <citation type="submission" date="2021-03" db="EMBL/GenBank/DDBJ databases">
        <title>Genomic Encyclopedia of Type Strains, Phase IV (KMG-IV): sequencing the most valuable type-strain genomes for metagenomic binning, comparative biology and taxonomic classification.</title>
        <authorList>
            <person name="Goeker M."/>
        </authorList>
    </citation>
    <scope>NUCLEOTIDE SEQUENCE</scope>
    <source>
        <strain evidence="10">DSM 101588</strain>
    </source>
</reference>
<dbReference type="InterPro" id="IPR002586">
    <property type="entry name" value="CobQ/CobB/MinD/ParA_Nub-bd_dom"/>
</dbReference>
<organism evidence="10 11">
    <name type="scientific">Thermoanaerobacterium butyriciformans</name>
    <dbReference type="NCBI Taxonomy" id="1702242"/>
    <lineage>
        <taxon>Bacteria</taxon>
        <taxon>Bacillati</taxon>
        <taxon>Bacillota</taxon>
        <taxon>Clostridia</taxon>
        <taxon>Thermoanaerobacterales</taxon>
        <taxon>Thermoanaerobacteraceae</taxon>
        <taxon>Thermoanaerobacterium</taxon>
    </lineage>
</organism>
<proteinExistence type="inferred from homology"/>
<keyword evidence="5 7" id="KW-0460">Magnesium</keyword>
<keyword evidence="7" id="KW-0169">Cobalamin biosynthesis</keyword>
<dbReference type="SUPFAM" id="SSF52317">
    <property type="entry name" value="Class I glutamine amidotransferase-like"/>
    <property type="match status" value="1"/>
</dbReference>
<feature type="site" description="Increases nucleophilicity of active site Cys" evidence="7">
    <location>
        <position position="431"/>
    </location>
</feature>
<comment type="domain">
    <text evidence="7">Comprises of two domains. The C-terminal domain contains the binding site for glutamine and catalyzes the hydrolysis of this substrate to glutamate and ammonia. The N-terminal domain is anticipated to bind ATP and cobyrinate and catalyzes the ultimate synthesis of the diamide product. The ammonia produced via the glutaminase domain is probably translocated to the adjacent domain via a molecular tunnel, where it reacts with an activated intermediate.</text>
</comment>
<dbReference type="PANTHER" id="PTHR43873:SF1">
    <property type="entry name" value="COBYRINATE A,C-DIAMIDE SYNTHASE"/>
    <property type="match status" value="1"/>
</dbReference>
<dbReference type="NCBIfam" id="NF002204">
    <property type="entry name" value="PRK01077.1"/>
    <property type="match status" value="1"/>
</dbReference>
<dbReference type="NCBIfam" id="TIGR00379">
    <property type="entry name" value="cobB"/>
    <property type="match status" value="1"/>
</dbReference>
<keyword evidence="4 7" id="KW-0067">ATP-binding</keyword>
<dbReference type="RefSeq" id="WP_209453201.1">
    <property type="nucleotide sequence ID" value="NZ_JAGGLT010000006.1"/>
</dbReference>
<keyword evidence="11" id="KW-1185">Reference proteome</keyword>
<accession>A0ABS4NC52</accession>
<evidence type="ECO:0000256" key="5">
    <source>
        <dbReference type="ARBA" id="ARBA00022842"/>
    </source>
</evidence>
<evidence type="ECO:0000259" key="9">
    <source>
        <dbReference type="Pfam" id="PF07685"/>
    </source>
</evidence>
<gene>
    <name evidence="7" type="primary">cbiA</name>
    <name evidence="10" type="ORF">J2Z80_000773</name>
</gene>
<evidence type="ECO:0000256" key="1">
    <source>
        <dbReference type="ARBA" id="ARBA00001946"/>
    </source>
</evidence>
<dbReference type="HAMAP" id="MF_00027">
    <property type="entry name" value="CobB_CbiA"/>
    <property type="match status" value="1"/>
</dbReference>
<dbReference type="Pfam" id="PF01656">
    <property type="entry name" value="CbiA"/>
    <property type="match status" value="1"/>
</dbReference>
<evidence type="ECO:0000313" key="10">
    <source>
        <dbReference type="EMBL" id="MBP2071262.1"/>
    </source>
</evidence>
<dbReference type="InterPro" id="IPR004484">
    <property type="entry name" value="CbiA/CobB_synth"/>
</dbReference>
<dbReference type="Pfam" id="PF07685">
    <property type="entry name" value="GATase_3"/>
    <property type="match status" value="1"/>
</dbReference>
<sequence>MSKAFMIAGTHSGAGKTTITIGIIGYLSRKYKVIPFKIGPDYIDTAYHRFASGNFSYNLDVYMLGDEYVKKSFLNHALSGDVAVIEGVMGMYDGINNTSYGSSAHVAKLLNLSVLLVVDASGMAASVSALVKGYIEYDKDVKIKGVIFNRVGSEKHYKLLKECVERDLGIKAFGYLPQDDMISLPERHLGLMPIYETKGDHNFSILYDKIGKFIDLDGILDVCDVDLKKDGLIEGKSTVKIKEDVKIAFAYDEAFNFYYQDSLDSLIDAGVELIPFSPLRDEAIPKDVVGIYLGGGFPEVFAERLSKNHSMLSSIKGSIEKGMPVYAECGGFMYLAKKIVDLNGDGYNMVGIFDLDAIMTKRLVNFGYAEAEVVKDNVLFKKGDVIFGHVFHNSKMSGIHDDFAYEVHKPHSEEKWLCGYVYKNCLGTYVHINLLKYPNAVDRFINHCKDYGWEMGKYGT</sequence>
<dbReference type="InterPro" id="IPR011698">
    <property type="entry name" value="GATase_3"/>
</dbReference>
<dbReference type="Proteomes" id="UP001166402">
    <property type="component" value="Unassembled WGS sequence"/>
</dbReference>